<keyword evidence="6 8" id="KW-1133">Transmembrane helix</keyword>
<dbReference type="InterPro" id="IPR052017">
    <property type="entry name" value="TSUP"/>
</dbReference>
<evidence type="ECO:0000256" key="6">
    <source>
        <dbReference type="ARBA" id="ARBA00022989"/>
    </source>
</evidence>
<feature type="transmembrane region" description="Helical" evidence="8">
    <location>
        <begin position="225"/>
        <end position="245"/>
    </location>
</feature>
<dbReference type="OrthoDB" id="5195497at2"/>
<organism evidence="9 10">
    <name type="scientific">Boseongicola aestuarii</name>
    <dbReference type="NCBI Taxonomy" id="1470561"/>
    <lineage>
        <taxon>Bacteria</taxon>
        <taxon>Pseudomonadati</taxon>
        <taxon>Pseudomonadota</taxon>
        <taxon>Alphaproteobacteria</taxon>
        <taxon>Rhodobacterales</taxon>
        <taxon>Paracoccaceae</taxon>
        <taxon>Boseongicola</taxon>
    </lineage>
</organism>
<accession>A0A238IZP6</accession>
<dbReference type="RefSeq" id="WP_093973915.1">
    <property type="nucleotide sequence ID" value="NZ_FXXQ01000006.1"/>
</dbReference>
<evidence type="ECO:0000256" key="8">
    <source>
        <dbReference type="RuleBase" id="RU363041"/>
    </source>
</evidence>
<keyword evidence="5 8" id="KW-0812">Transmembrane</keyword>
<evidence type="ECO:0000256" key="4">
    <source>
        <dbReference type="ARBA" id="ARBA00022475"/>
    </source>
</evidence>
<dbReference type="PANTHER" id="PTHR30269">
    <property type="entry name" value="TRANSMEMBRANE PROTEIN YFCA"/>
    <property type="match status" value="1"/>
</dbReference>
<feature type="transmembrane region" description="Helical" evidence="8">
    <location>
        <begin position="70"/>
        <end position="92"/>
    </location>
</feature>
<feature type="transmembrane region" description="Helical" evidence="8">
    <location>
        <begin position="166"/>
        <end position="184"/>
    </location>
</feature>
<dbReference type="PANTHER" id="PTHR30269:SF37">
    <property type="entry name" value="MEMBRANE TRANSPORTER PROTEIN"/>
    <property type="match status" value="1"/>
</dbReference>
<evidence type="ECO:0000313" key="9">
    <source>
        <dbReference type="EMBL" id="SMX23949.1"/>
    </source>
</evidence>
<dbReference type="Pfam" id="PF01925">
    <property type="entry name" value="TauE"/>
    <property type="match status" value="1"/>
</dbReference>
<feature type="transmembrane region" description="Helical" evidence="8">
    <location>
        <begin position="98"/>
        <end position="116"/>
    </location>
</feature>
<keyword evidence="10" id="KW-1185">Reference proteome</keyword>
<evidence type="ECO:0000313" key="10">
    <source>
        <dbReference type="Proteomes" id="UP000201838"/>
    </source>
</evidence>
<gene>
    <name evidence="9" type="ORF">BOA8489_02063</name>
</gene>
<sequence length="246" mass="25940">MTVFDILLAISAIALGGFLKGATGAGAPVVGVPILALALGVQHAVAIFAVLNLMSNAWQAWAYRDGWGSFRFVASFAISGALGAAMGTVLLASLPTDTLMGGLACVVFFYVALRLLRPDWKIQRGRAERVAGPIGFLGGLMQGAGGISAPISVTFLNAMRLERQEFIATISIFFFMMSMLQIPTQIALGVLDWERAGMAVLAAIPLFGAMPLGERAAKHISKAAFDKLILVLLSVVALRLAYQALT</sequence>
<keyword evidence="4 8" id="KW-1003">Cell membrane</keyword>
<name>A0A238IZP6_9RHOB</name>
<evidence type="ECO:0000256" key="2">
    <source>
        <dbReference type="ARBA" id="ARBA00009142"/>
    </source>
</evidence>
<dbReference type="AlphaFoldDB" id="A0A238IZP6"/>
<evidence type="ECO:0000256" key="3">
    <source>
        <dbReference type="ARBA" id="ARBA00022448"/>
    </source>
</evidence>
<proteinExistence type="inferred from homology"/>
<dbReference type="Proteomes" id="UP000201838">
    <property type="component" value="Unassembled WGS sequence"/>
</dbReference>
<evidence type="ECO:0000256" key="7">
    <source>
        <dbReference type="ARBA" id="ARBA00023136"/>
    </source>
</evidence>
<comment type="similarity">
    <text evidence="2 8">Belongs to the 4-toluene sulfonate uptake permease (TSUP) (TC 2.A.102) family.</text>
</comment>
<feature type="transmembrane region" description="Helical" evidence="8">
    <location>
        <begin position="196"/>
        <end position="213"/>
    </location>
</feature>
<evidence type="ECO:0000256" key="5">
    <source>
        <dbReference type="ARBA" id="ARBA00022692"/>
    </source>
</evidence>
<dbReference type="EMBL" id="FXXQ01000006">
    <property type="protein sequence ID" value="SMX23949.1"/>
    <property type="molecule type" value="Genomic_DNA"/>
</dbReference>
<evidence type="ECO:0000256" key="1">
    <source>
        <dbReference type="ARBA" id="ARBA00004651"/>
    </source>
</evidence>
<protein>
    <recommendedName>
        <fullName evidence="8">Probable membrane transporter protein</fullName>
    </recommendedName>
</protein>
<dbReference type="GO" id="GO:0005886">
    <property type="term" value="C:plasma membrane"/>
    <property type="evidence" value="ECO:0007669"/>
    <property type="project" value="UniProtKB-SubCell"/>
</dbReference>
<feature type="transmembrane region" description="Helical" evidence="8">
    <location>
        <begin position="34"/>
        <end position="58"/>
    </location>
</feature>
<keyword evidence="3" id="KW-0813">Transport</keyword>
<dbReference type="InterPro" id="IPR002781">
    <property type="entry name" value="TM_pro_TauE-like"/>
</dbReference>
<reference evidence="9 10" key="1">
    <citation type="submission" date="2017-05" db="EMBL/GenBank/DDBJ databases">
        <authorList>
            <person name="Song R."/>
            <person name="Chenine A.L."/>
            <person name="Ruprecht R.M."/>
        </authorList>
    </citation>
    <scope>NUCLEOTIDE SEQUENCE [LARGE SCALE GENOMIC DNA]</scope>
    <source>
        <strain evidence="9 10">CECT 8489</strain>
    </source>
</reference>
<comment type="subcellular location">
    <subcellularLocation>
        <location evidence="1 8">Cell membrane</location>
        <topology evidence="1 8">Multi-pass membrane protein</topology>
    </subcellularLocation>
</comment>
<keyword evidence="7 8" id="KW-0472">Membrane</keyword>